<evidence type="ECO:0000313" key="2">
    <source>
        <dbReference type="EMBL" id="KAJ1366831.1"/>
    </source>
</evidence>
<dbReference type="Proteomes" id="UP001196413">
    <property type="component" value="Unassembled WGS sequence"/>
</dbReference>
<reference evidence="2" key="1">
    <citation type="submission" date="2021-06" db="EMBL/GenBank/DDBJ databases">
        <title>Parelaphostrongylus tenuis whole genome reference sequence.</title>
        <authorList>
            <person name="Garwood T.J."/>
            <person name="Larsen P.A."/>
            <person name="Fountain-Jones N.M."/>
            <person name="Garbe J.R."/>
            <person name="Macchietto M.G."/>
            <person name="Kania S.A."/>
            <person name="Gerhold R.W."/>
            <person name="Richards J.E."/>
            <person name="Wolf T.M."/>
        </authorList>
    </citation>
    <scope>NUCLEOTIDE SEQUENCE</scope>
    <source>
        <strain evidence="2">MNPRO001-30</strain>
        <tissue evidence="2">Meninges</tissue>
    </source>
</reference>
<keyword evidence="1" id="KW-1133">Transmembrane helix</keyword>
<keyword evidence="1" id="KW-0472">Membrane</keyword>
<keyword evidence="1" id="KW-0812">Transmembrane</keyword>
<keyword evidence="3" id="KW-1185">Reference proteome</keyword>
<dbReference type="AlphaFoldDB" id="A0AAD5WDY5"/>
<gene>
    <name evidence="2" type="ORF">KIN20_027604</name>
</gene>
<evidence type="ECO:0000313" key="3">
    <source>
        <dbReference type="Proteomes" id="UP001196413"/>
    </source>
</evidence>
<name>A0AAD5WDY5_PARTN</name>
<feature type="transmembrane region" description="Helical" evidence="1">
    <location>
        <begin position="77"/>
        <end position="98"/>
    </location>
</feature>
<comment type="caution">
    <text evidence="2">The sequence shown here is derived from an EMBL/GenBank/DDBJ whole genome shotgun (WGS) entry which is preliminary data.</text>
</comment>
<sequence>MRNPIAPSDCSLELATSRYQTFTNGLRKELCPARFKALINGSEEIRRLNEISKSKHILEFYEDCAIVWLADKKARSFAAASTSTFAVIGFIFPVAMVYSGNGNLCSGQLNANITYEPMECKKNALILEKDER</sequence>
<evidence type="ECO:0000256" key="1">
    <source>
        <dbReference type="SAM" id="Phobius"/>
    </source>
</evidence>
<accession>A0AAD5WDY5</accession>
<protein>
    <submittedName>
        <fullName evidence="2">Uncharacterized protein</fullName>
    </submittedName>
</protein>
<dbReference type="EMBL" id="JAHQIW010005676">
    <property type="protein sequence ID" value="KAJ1366831.1"/>
    <property type="molecule type" value="Genomic_DNA"/>
</dbReference>
<proteinExistence type="predicted"/>
<organism evidence="2 3">
    <name type="scientific">Parelaphostrongylus tenuis</name>
    <name type="common">Meningeal worm</name>
    <dbReference type="NCBI Taxonomy" id="148309"/>
    <lineage>
        <taxon>Eukaryota</taxon>
        <taxon>Metazoa</taxon>
        <taxon>Ecdysozoa</taxon>
        <taxon>Nematoda</taxon>
        <taxon>Chromadorea</taxon>
        <taxon>Rhabditida</taxon>
        <taxon>Rhabditina</taxon>
        <taxon>Rhabditomorpha</taxon>
        <taxon>Strongyloidea</taxon>
        <taxon>Metastrongylidae</taxon>
        <taxon>Parelaphostrongylus</taxon>
    </lineage>
</organism>